<accession>A0A317E379</accession>
<feature type="signal peptide" evidence="1">
    <location>
        <begin position="1"/>
        <end position="23"/>
    </location>
</feature>
<sequence>MLWRLRFGLLLLFVLVLSPRAFAQPVEIVQEVEWRSLVVEKIAALGGDLKWRPQGMTTDSYFRDGLSVAQAVIRPDGTLADLRLTQKSLLPAIDAEWLRLLRSLRLPPSPPVLGQEGQAFVAFADGSRFGRPVLKRLEDLKAWMIWRLAKPGLFRLPRELRETETVLQVKVRFTVDAAGALKDIGIFEPSDEPLINETVLKVFNTLKAPRSRGWIGQGRAFVVPVEFLPLMPAPPVPD</sequence>
<keyword evidence="1" id="KW-0732">Signal</keyword>
<dbReference type="EMBL" id="QGLF01000004">
    <property type="protein sequence ID" value="PWR19843.1"/>
    <property type="molecule type" value="Genomic_DNA"/>
</dbReference>
<feature type="chain" id="PRO_5016452340" description="TonB C-terminal domain-containing protein" evidence="1">
    <location>
        <begin position="24"/>
        <end position="238"/>
    </location>
</feature>
<dbReference type="AlphaFoldDB" id="A0A317E379"/>
<comment type="caution">
    <text evidence="2">The sequence shown here is derived from an EMBL/GenBank/DDBJ whole genome shotgun (WGS) entry which is preliminary data.</text>
</comment>
<keyword evidence="3" id="KW-1185">Reference proteome</keyword>
<dbReference type="Gene3D" id="3.30.1150.10">
    <property type="match status" value="1"/>
</dbReference>
<dbReference type="RefSeq" id="WP_109922018.1">
    <property type="nucleotide sequence ID" value="NZ_QGLF01000004.1"/>
</dbReference>
<proteinExistence type="predicted"/>
<evidence type="ECO:0008006" key="4">
    <source>
        <dbReference type="Google" id="ProtNLM"/>
    </source>
</evidence>
<dbReference type="Proteomes" id="UP000246077">
    <property type="component" value="Unassembled WGS sequence"/>
</dbReference>
<gene>
    <name evidence="2" type="ORF">DKG75_15415</name>
</gene>
<protein>
    <recommendedName>
        <fullName evidence="4">TonB C-terminal domain-containing protein</fullName>
    </recommendedName>
</protein>
<reference evidence="3" key="1">
    <citation type="submission" date="2018-05" db="EMBL/GenBank/DDBJ databases">
        <title>Zavarzinia sp. HR-AS.</title>
        <authorList>
            <person name="Lee Y."/>
            <person name="Jeon C.O."/>
        </authorList>
    </citation>
    <scope>NUCLEOTIDE SEQUENCE [LARGE SCALE GENOMIC DNA]</scope>
    <source>
        <strain evidence="3">DSM 1231</strain>
    </source>
</reference>
<name>A0A317E379_9PROT</name>
<evidence type="ECO:0000313" key="3">
    <source>
        <dbReference type="Proteomes" id="UP000246077"/>
    </source>
</evidence>
<evidence type="ECO:0000256" key="1">
    <source>
        <dbReference type="SAM" id="SignalP"/>
    </source>
</evidence>
<organism evidence="2 3">
    <name type="scientific">Zavarzinia compransoris</name>
    <dbReference type="NCBI Taxonomy" id="1264899"/>
    <lineage>
        <taxon>Bacteria</taxon>
        <taxon>Pseudomonadati</taxon>
        <taxon>Pseudomonadota</taxon>
        <taxon>Alphaproteobacteria</taxon>
        <taxon>Rhodospirillales</taxon>
        <taxon>Zavarziniaceae</taxon>
        <taxon>Zavarzinia</taxon>
    </lineage>
</organism>
<evidence type="ECO:0000313" key="2">
    <source>
        <dbReference type="EMBL" id="PWR19843.1"/>
    </source>
</evidence>